<dbReference type="Proteomes" id="UP000541444">
    <property type="component" value="Unassembled WGS sequence"/>
</dbReference>
<name>A0A7J7KYQ4_9MAGN</name>
<dbReference type="OrthoDB" id="784956at2759"/>
<reference evidence="1 2" key="1">
    <citation type="journal article" date="2020" name="IScience">
        <title>Genome Sequencing of the Endangered Kingdonia uniflora (Circaeasteraceae, Ranunculales) Reveals Potential Mechanisms of Evolutionary Specialization.</title>
        <authorList>
            <person name="Sun Y."/>
            <person name="Deng T."/>
            <person name="Zhang A."/>
            <person name="Moore M.J."/>
            <person name="Landis J.B."/>
            <person name="Lin N."/>
            <person name="Zhang H."/>
            <person name="Zhang X."/>
            <person name="Huang J."/>
            <person name="Zhang X."/>
            <person name="Sun H."/>
            <person name="Wang H."/>
        </authorList>
    </citation>
    <scope>NUCLEOTIDE SEQUENCE [LARGE SCALE GENOMIC DNA]</scope>
    <source>
        <strain evidence="1">TB1705</strain>
        <tissue evidence="1">Leaf</tissue>
    </source>
</reference>
<comment type="caution">
    <text evidence="1">The sequence shown here is derived from an EMBL/GenBank/DDBJ whole genome shotgun (WGS) entry which is preliminary data.</text>
</comment>
<organism evidence="1 2">
    <name type="scientific">Kingdonia uniflora</name>
    <dbReference type="NCBI Taxonomy" id="39325"/>
    <lineage>
        <taxon>Eukaryota</taxon>
        <taxon>Viridiplantae</taxon>
        <taxon>Streptophyta</taxon>
        <taxon>Embryophyta</taxon>
        <taxon>Tracheophyta</taxon>
        <taxon>Spermatophyta</taxon>
        <taxon>Magnoliopsida</taxon>
        <taxon>Ranunculales</taxon>
        <taxon>Circaeasteraceae</taxon>
        <taxon>Kingdonia</taxon>
    </lineage>
</organism>
<proteinExistence type="predicted"/>
<keyword evidence="2" id="KW-1185">Reference proteome</keyword>
<accession>A0A7J7KYQ4</accession>
<gene>
    <name evidence="1" type="ORF">GIB67_015332</name>
</gene>
<dbReference type="AlphaFoldDB" id="A0A7J7KYQ4"/>
<dbReference type="EMBL" id="JACGCM010002784">
    <property type="protein sequence ID" value="KAF6135479.1"/>
    <property type="molecule type" value="Genomic_DNA"/>
</dbReference>
<evidence type="ECO:0000313" key="1">
    <source>
        <dbReference type="EMBL" id="KAF6135479.1"/>
    </source>
</evidence>
<evidence type="ECO:0000313" key="2">
    <source>
        <dbReference type="Proteomes" id="UP000541444"/>
    </source>
</evidence>
<protein>
    <submittedName>
        <fullName evidence="1">Uncharacterized protein</fullName>
    </submittedName>
</protein>
<sequence length="159" mass="17501">MAIKVSTQPCVKKAKIAKKGKVHVASPMQEIKWPADDYSGIETIDIDLFAATLESSTQKINAINVRNANEYAPMRKKPHPDDHRKMATRSFHMAFGEMAITLNDMVHIIDLPVTGMAVDGLLINNHSSATTLVHRVMSILVKDADKLLSTRPKEGGTVI</sequence>